<gene>
    <name evidence="3" type="ORF">AMTR_s00076p00068170</name>
</gene>
<keyword evidence="4" id="KW-1185">Reference proteome</keyword>
<feature type="domain" description="AT3G52170-like helix-turn-helix" evidence="2">
    <location>
        <begin position="86"/>
        <end position="134"/>
    </location>
</feature>
<dbReference type="Gramene" id="ERN04651">
    <property type="protein sequence ID" value="ERN04651"/>
    <property type="gene ID" value="AMTR_s00076p00068170"/>
</dbReference>
<dbReference type="HOGENOM" id="CLU_374011_0_0_1"/>
<dbReference type="EMBL" id="KI394182">
    <property type="protein sequence ID" value="ERN04651.1"/>
    <property type="molecule type" value="Genomic_DNA"/>
</dbReference>
<evidence type="ECO:0000313" key="4">
    <source>
        <dbReference type="Proteomes" id="UP000017836"/>
    </source>
</evidence>
<feature type="region of interest" description="Disordered" evidence="1">
    <location>
        <begin position="584"/>
        <end position="604"/>
    </location>
</feature>
<sequence>MVARIELKKRIDWYWERQDSNLRRKSSTDLQSVVFDHLATLPFPPKPEAIIDAITKLCKKVRWVGQTFALAACDASHVKKPRKRRTREERKLMIESFIEKYRNSKNGNFPSLTLTHKEVGGSFYTIRDIIREIVQEKNMMSSSSSSSKESDISNGKESELDSLPIESQFLMSLSGEKGQLKGQDQGEVPPIHSSGSQCVNEEVLMTTSDHSIDANFMGVESLSHITSSSQSRLIEEPNGDYRSCAKMHQNSANNGSLEQSFTREEYDLGITSEHVSQQKALTRVIETAHLDSDGVIKDLDGAKDSMESSIVRAGNVINEMVVIESLPEAQSLVSAGSTDNFATACDEAVQVEVREDFSLSHSIKIPDLRSYSSSDETDRVPGIRAMRETHQNQCLMSTGNSDNLATAWDQAVQVEVKEDFSLTSSVYTPNLKSDSSSDKTDGLPGVREMLEMHQNQWSVRMENNANFSTARGQAVKLEVTDDILLTSSVKIPGQRSYSSSDETENESGAGEMLETRSVVEEDARESLASLSAKNEIEESVTSNSYSGQNILGSSGDLSFSFDTCEKENAYLGLSKTTEIPQKSLTSSNVADNSVASESNNSRMGKDLQVILSSDDNSDSKKPDQNQLLTNLQATHRLFMHWIAMLALRILGLQLQPARARNTMKVGDETNKIPQSSAMQTNGICGQVDPMNDTSKAEESYAIFDEIHSVSFDGSFGDVTKPERNPIWELVKAFINAFIRFWSE</sequence>
<dbReference type="STRING" id="13333.W1PAM6"/>
<feature type="region of interest" description="Disordered" evidence="1">
    <location>
        <begin position="492"/>
        <end position="525"/>
    </location>
</feature>
<feature type="compositionally biased region" description="Polar residues" evidence="1">
    <location>
        <begin position="584"/>
        <end position="602"/>
    </location>
</feature>
<dbReference type="PANTHER" id="PTHR34568">
    <property type="entry name" value="RRM DOMAIN-CONTAINING PROTEIN"/>
    <property type="match status" value="1"/>
</dbReference>
<evidence type="ECO:0000259" key="2">
    <source>
        <dbReference type="Pfam" id="PF25896"/>
    </source>
</evidence>
<dbReference type="Pfam" id="PF25896">
    <property type="entry name" value="HTH_AT3G52170"/>
    <property type="match status" value="1"/>
</dbReference>
<dbReference type="Proteomes" id="UP000017836">
    <property type="component" value="Unassembled WGS sequence"/>
</dbReference>
<dbReference type="InterPro" id="IPR058941">
    <property type="entry name" value="HTH_AT3G52170-like"/>
</dbReference>
<feature type="compositionally biased region" description="Basic and acidic residues" evidence="1">
    <location>
        <begin position="513"/>
        <end position="525"/>
    </location>
</feature>
<dbReference type="PANTHER" id="PTHR34568:SF1">
    <property type="entry name" value="DNA BINDING PROTEIN"/>
    <property type="match status" value="1"/>
</dbReference>
<protein>
    <recommendedName>
        <fullName evidence="2">AT3G52170-like helix-turn-helix domain-containing protein</fullName>
    </recommendedName>
</protein>
<proteinExistence type="predicted"/>
<evidence type="ECO:0000313" key="3">
    <source>
        <dbReference type="EMBL" id="ERN04651.1"/>
    </source>
</evidence>
<dbReference type="InterPro" id="IPR058942">
    <property type="entry name" value="AT3G52170-like"/>
</dbReference>
<evidence type="ECO:0000256" key="1">
    <source>
        <dbReference type="SAM" id="MobiDB-lite"/>
    </source>
</evidence>
<feature type="compositionally biased region" description="Basic and acidic residues" evidence="1">
    <location>
        <begin position="148"/>
        <end position="159"/>
    </location>
</feature>
<organism evidence="3 4">
    <name type="scientific">Amborella trichopoda</name>
    <dbReference type="NCBI Taxonomy" id="13333"/>
    <lineage>
        <taxon>Eukaryota</taxon>
        <taxon>Viridiplantae</taxon>
        <taxon>Streptophyta</taxon>
        <taxon>Embryophyta</taxon>
        <taxon>Tracheophyta</taxon>
        <taxon>Spermatophyta</taxon>
        <taxon>Magnoliopsida</taxon>
        <taxon>Amborellales</taxon>
        <taxon>Amborellaceae</taxon>
        <taxon>Amborella</taxon>
    </lineage>
</organism>
<dbReference type="eggNOG" id="ENOG502RFX1">
    <property type="taxonomic scope" value="Eukaryota"/>
</dbReference>
<name>W1PAM6_AMBTC</name>
<dbReference type="AlphaFoldDB" id="W1PAM6"/>
<reference evidence="4" key="1">
    <citation type="journal article" date="2013" name="Science">
        <title>The Amborella genome and the evolution of flowering plants.</title>
        <authorList>
            <consortium name="Amborella Genome Project"/>
        </authorList>
    </citation>
    <scope>NUCLEOTIDE SEQUENCE [LARGE SCALE GENOMIC DNA]</scope>
</reference>
<feature type="region of interest" description="Disordered" evidence="1">
    <location>
        <begin position="137"/>
        <end position="159"/>
    </location>
</feature>
<accession>W1PAM6</accession>